<keyword evidence="2" id="KW-1185">Reference proteome</keyword>
<reference evidence="1 2" key="1">
    <citation type="submission" date="2013-03" db="EMBL/GenBank/DDBJ databases">
        <title>Salinisphaera hydrothermalis C41B8 Genome Sequencing.</title>
        <authorList>
            <person name="Li C."/>
            <person name="Lai Q."/>
            <person name="Shao Z."/>
        </authorList>
    </citation>
    <scope>NUCLEOTIDE SEQUENCE [LARGE SCALE GENOMIC DNA]</scope>
    <source>
        <strain evidence="1 2">C41B8</strain>
    </source>
</reference>
<dbReference type="OrthoDB" id="9814566at2"/>
<evidence type="ECO:0000313" key="1">
    <source>
        <dbReference type="EMBL" id="KEZ79230.1"/>
    </source>
</evidence>
<accession>A0A084IR96</accession>
<protein>
    <recommendedName>
        <fullName evidence="3">CPXCG motif-containing cysteine-rich protein</fullName>
    </recommendedName>
</protein>
<evidence type="ECO:0008006" key="3">
    <source>
        <dbReference type="Google" id="ProtNLM"/>
    </source>
</evidence>
<dbReference type="EMBL" id="APNK01000001">
    <property type="protein sequence ID" value="KEZ79230.1"/>
    <property type="molecule type" value="Genomic_DNA"/>
</dbReference>
<dbReference type="STRING" id="1304275.C41B8_00735"/>
<organism evidence="1 2">
    <name type="scientific">Salinisphaera hydrothermalis (strain C41B8)</name>
    <dbReference type="NCBI Taxonomy" id="1304275"/>
    <lineage>
        <taxon>Bacteria</taxon>
        <taxon>Pseudomonadati</taxon>
        <taxon>Pseudomonadota</taxon>
        <taxon>Gammaproteobacteria</taxon>
        <taxon>Salinisphaerales</taxon>
        <taxon>Salinisphaeraceae</taxon>
        <taxon>Salinisphaera</taxon>
    </lineage>
</organism>
<dbReference type="Proteomes" id="UP000028302">
    <property type="component" value="Unassembled WGS sequence"/>
</dbReference>
<dbReference type="InterPro" id="IPR025990">
    <property type="entry name" value="zinc_ribbon_bacterial"/>
</dbReference>
<proteinExistence type="predicted"/>
<dbReference type="eggNOG" id="ENOG5033AIZ">
    <property type="taxonomic scope" value="Bacteria"/>
</dbReference>
<dbReference type="AlphaFoldDB" id="A0A084IR96"/>
<name>A0A084IR96_SALHC</name>
<dbReference type="Pfam" id="PF14255">
    <property type="entry name" value="Zn_ribbon_21"/>
    <property type="match status" value="1"/>
</dbReference>
<sequence length="62" mass="6733">MIEEPSVACPYCGETITVVVDTTAGNQRYVEDCFVCCQPIVLTIVTDDAGELEHVDAEPENV</sequence>
<comment type="caution">
    <text evidence="1">The sequence shown here is derived from an EMBL/GenBank/DDBJ whole genome shotgun (WGS) entry which is preliminary data.</text>
</comment>
<dbReference type="PIRSF" id="PIRSF037225">
    <property type="entry name" value="UCP037225"/>
    <property type="match status" value="1"/>
</dbReference>
<dbReference type="InterPro" id="IPR017143">
    <property type="entry name" value="UCP037225"/>
</dbReference>
<evidence type="ECO:0000313" key="2">
    <source>
        <dbReference type="Proteomes" id="UP000028302"/>
    </source>
</evidence>
<gene>
    <name evidence="1" type="ORF">C41B8_00735</name>
</gene>
<dbReference type="RefSeq" id="WP_037332782.1">
    <property type="nucleotide sequence ID" value="NZ_APNK01000001.1"/>
</dbReference>